<gene>
    <name evidence="4" type="ORF">K7432_002591</name>
</gene>
<protein>
    <recommendedName>
        <fullName evidence="6">Nitronate monooxygenase</fullName>
    </recommendedName>
</protein>
<keyword evidence="1" id="KW-0285">Flavoprotein</keyword>
<evidence type="ECO:0008006" key="6">
    <source>
        <dbReference type="Google" id="ProtNLM"/>
    </source>
</evidence>
<accession>A0ABR2X195</accession>
<evidence type="ECO:0000256" key="3">
    <source>
        <dbReference type="ARBA" id="ARBA00023002"/>
    </source>
</evidence>
<dbReference type="Gene3D" id="3.20.20.70">
    <property type="entry name" value="Aldolase class I"/>
    <property type="match status" value="1"/>
</dbReference>
<dbReference type="EMBL" id="JASJQH010000071">
    <property type="protein sequence ID" value="KAK9767537.1"/>
    <property type="molecule type" value="Genomic_DNA"/>
</dbReference>
<dbReference type="CDD" id="cd04730">
    <property type="entry name" value="NPD_like"/>
    <property type="match status" value="1"/>
</dbReference>
<keyword evidence="5" id="KW-1185">Reference proteome</keyword>
<sequence length="340" mass="36477">MNKFTKIFDIKIPIMLAPMAGAAGSRLAVEVSNAGGLGLIAGGFDKNSSTLVQQLTEAKNLLNHNKSSNASTVLPVGIGLVSFHLNKHPEMLYDALKFFPKVVWFSFGDCREYVKYTRAASPLSKIVVQIQTLEEAIKVVNECDIDAIVCQGSESGGHGAIHNGSVMTLVPEVVDAVGEKTVVLAAGGIMDGRGLAASLTLGANGVVMGTRFISTPESLSNPKIKETLVRLKDGGSTTVRTDIFDKLGKVPWNNEIYNGRAIRNLTTSEDEGSHFTEEKLSSLRDRYQGAVQHGDYEYGVIYAGAGVGLIHNIIPAKDIVTETYSQALEILRKLSQTGSH</sequence>
<comment type="caution">
    <text evidence="4">The sequence shown here is derived from an EMBL/GenBank/DDBJ whole genome shotgun (WGS) entry which is preliminary data.</text>
</comment>
<organism evidence="4 5">
    <name type="scientific">Basidiobolus ranarum</name>
    <dbReference type="NCBI Taxonomy" id="34480"/>
    <lineage>
        <taxon>Eukaryota</taxon>
        <taxon>Fungi</taxon>
        <taxon>Fungi incertae sedis</taxon>
        <taxon>Zoopagomycota</taxon>
        <taxon>Entomophthoromycotina</taxon>
        <taxon>Basidiobolomycetes</taxon>
        <taxon>Basidiobolales</taxon>
        <taxon>Basidiobolaceae</taxon>
        <taxon>Basidiobolus</taxon>
    </lineage>
</organism>
<reference evidence="4 5" key="1">
    <citation type="submission" date="2023-04" db="EMBL/GenBank/DDBJ databases">
        <title>Genome of Basidiobolus ranarum AG-B5.</title>
        <authorList>
            <person name="Stajich J.E."/>
            <person name="Carter-House D."/>
            <person name="Gryganskyi A."/>
        </authorList>
    </citation>
    <scope>NUCLEOTIDE SEQUENCE [LARGE SCALE GENOMIC DNA]</scope>
    <source>
        <strain evidence="4 5">AG-B5</strain>
    </source>
</reference>
<evidence type="ECO:0000256" key="2">
    <source>
        <dbReference type="ARBA" id="ARBA00022643"/>
    </source>
</evidence>
<dbReference type="InterPro" id="IPR004136">
    <property type="entry name" value="NMO"/>
</dbReference>
<keyword evidence="3" id="KW-0560">Oxidoreductase</keyword>
<dbReference type="Proteomes" id="UP001479436">
    <property type="component" value="Unassembled WGS sequence"/>
</dbReference>
<dbReference type="InterPro" id="IPR013785">
    <property type="entry name" value="Aldolase_TIM"/>
</dbReference>
<evidence type="ECO:0000256" key="1">
    <source>
        <dbReference type="ARBA" id="ARBA00022630"/>
    </source>
</evidence>
<name>A0ABR2X195_9FUNG</name>
<evidence type="ECO:0000313" key="5">
    <source>
        <dbReference type="Proteomes" id="UP001479436"/>
    </source>
</evidence>
<dbReference type="SUPFAM" id="SSF51412">
    <property type="entry name" value="Inosine monophosphate dehydrogenase (IMPDH)"/>
    <property type="match status" value="1"/>
</dbReference>
<evidence type="ECO:0000313" key="4">
    <source>
        <dbReference type="EMBL" id="KAK9767537.1"/>
    </source>
</evidence>
<keyword evidence="2" id="KW-0288">FMN</keyword>
<proteinExistence type="predicted"/>
<dbReference type="Pfam" id="PF03060">
    <property type="entry name" value="NMO"/>
    <property type="match status" value="1"/>
</dbReference>
<dbReference type="PANTHER" id="PTHR32332">
    <property type="entry name" value="2-NITROPROPANE DIOXYGENASE"/>
    <property type="match status" value="1"/>
</dbReference>
<dbReference type="PANTHER" id="PTHR32332:SF31">
    <property type="entry name" value="2-NITROPROPANE DIOXYGENASE FAMILY, PUTATIVE (AFU_ORTHOLOGUE AFUA_2G09850)-RELATED"/>
    <property type="match status" value="1"/>
</dbReference>